<organism evidence="7 8">
    <name type="scientific">Gordonia defluvii</name>
    <dbReference type="NCBI Taxonomy" id="283718"/>
    <lineage>
        <taxon>Bacteria</taxon>
        <taxon>Bacillati</taxon>
        <taxon>Actinomycetota</taxon>
        <taxon>Actinomycetes</taxon>
        <taxon>Mycobacteriales</taxon>
        <taxon>Gordoniaceae</taxon>
        <taxon>Gordonia</taxon>
    </lineage>
</organism>
<keyword evidence="8" id="KW-1185">Reference proteome</keyword>
<dbReference type="PROSITE" id="PS50893">
    <property type="entry name" value="ABC_TRANSPORTER_2"/>
    <property type="match status" value="1"/>
</dbReference>
<dbReference type="PANTHER" id="PTHR43335">
    <property type="entry name" value="ABC TRANSPORTER, ATP-BINDING PROTEIN"/>
    <property type="match status" value="1"/>
</dbReference>
<evidence type="ECO:0000259" key="6">
    <source>
        <dbReference type="PROSITE" id="PS50893"/>
    </source>
</evidence>
<proteinExistence type="inferred from homology"/>
<feature type="region of interest" description="Disordered" evidence="5">
    <location>
        <begin position="59"/>
        <end position="80"/>
    </location>
</feature>
<protein>
    <submittedName>
        <fullName evidence="7">ATP-binding cassette domain-containing protein</fullName>
    </submittedName>
</protein>
<comment type="similarity">
    <text evidence="1">Belongs to the ABC transporter superfamily.</text>
</comment>
<evidence type="ECO:0000256" key="2">
    <source>
        <dbReference type="ARBA" id="ARBA00022448"/>
    </source>
</evidence>
<dbReference type="PANTHER" id="PTHR43335:SF4">
    <property type="entry name" value="ABC TRANSPORTER, ATP-BINDING PROTEIN"/>
    <property type="match status" value="1"/>
</dbReference>
<dbReference type="InterPro" id="IPR003439">
    <property type="entry name" value="ABC_transporter-like_ATP-bd"/>
</dbReference>
<reference evidence="8" key="1">
    <citation type="journal article" date="2019" name="Int. J. Syst. Evol. Microbiol.">
        <title>The Global Catalogue of Microorganisms (GCM) 10K type strain sequencing project: providing services to taxonomists for standard genome sequencing and annotation.</title>
        <authorList>
            <consortium name="The Broad Institute Genomics Platform"/>
            <consortium name="The Broad Institute Genome Sequencing Center for Infectious Disease"/>
            <person name="Wu L."/>
            <person name="Ma J."/>
        </authorList>
    </citation>
    <scope>NUCLEOTIDE SEQUENCE [LARGE SCALE GENOMIC DNA]</scope>
    <source>
        <strain evidence="8">JCM 14234</strain>
    </source>
</reference>
<dbReference type="Pfam" id="PF00005">
    <property type="entry name" value="ABC_tran"/>
    <property type="match status" value="1"/>
</dbReference>
<dbReference type="PROSITE" id="PS00211">
    <property type="entry name" value="ABC_TRANSPORTER_1"/>
    <property type="match status" value="1"/>
</dbReference>
<keyword evidence="4 7" id="KW-0067">ATP-binding</keyword>
<dbReference type="InterPro" id="IPR027417">
    <property type="entry name" value="P-loop_NTPase"/>
</dbReference>
<evidence type="ECO:0000313" key="8">
    <source>
        <dbReference type="Proteomes" id="UP001501035"/>
    </source>
</evidence>
<dbReference type="EMBL" id="BAAAVS010000011">
    <property type="protein sequence ID" value="GAA3027334.1"/>
    <property type="molecule type" value="Genomic_DNA"/>
</dbReference>
<dbReference type="GO" id="GO:0005524">
    <property type="term" value="F:ATP binding"/>
    <property type="evidence" value="ECO:0007669"/>
    <property type="project" value="UniProtKB-KW"/>
</dbReference>
<name>A0ABP6L477_9ACTN</name>
<feature type="domain" description="ABC transporter" evidence="6">
    <location>
        <begin position="3"/>
        <end position="240"/>
    </location>
</feature>
<dbReference type="Gene3D" id="3.40.50.300">
    <property type="entry name" value="P-loop containing nucleotide triphosphate hydrolases"/>
    <property type="match status" value="1"/>
</dbReference>
<dbReference type="RefSeq" id="WP_290704375.1">
    <property type="nucleotide sequence ID" value="NZ_BAAAVS010000011.1"/>
</dbReference>
<dbReference type="Proteomes" id="UP001501035">
    <property type="component" value="Unassembled WGS sequence"/>
</dbReference>
<evidence type="ECO:0000256" key="3">
    <source>
        <dbReference type="ARBA" id="ARBA00022741"/>
    </source>
</evidence>
<accession>A0ABP6L477</accession>
<evidence type="ECO:0000256" key="4">
    <source>
        <dbReference type="ARBA" id="ARBA00022840"/>
    </source>
</evidence>
<keyword evidence="2" id="KW-0813">Transport</keyword>
<gene>
    <name evidence="7" type="ORF">GCM10010528_06350</name>
</gene>
<dbReference type="InterPro" id="IPR003593">
    <property type="entry name" value="AAA+_ATPase"/>
</dbReference>
<keyword evidence="3" id="KW-0547">Nucleotide-binding</keyword>
<evidence type="ECO:0000256" key="1">
    <source>
        <dbReference type="ARBA" id="ARBA00005417"/>
    </source>
</evidence>
<dbReference type="InterPro" id="IPR017871">
    <property type="entry name" value="ABC_transporter-like_CS"/>
</dbReference>
<sequence length="257" mass="27106">MSLCAHDLTKRYGGRTVLRGVSAVVPDGSLTYLLGLNGAGKSTLLRCMSGIATPDHGTVGIDGPTLGTRVNGQGSTRPARPGPRLRELGVHLDHDAFLPRHTGRRHLRWLGRSAGIGPGRVEEVLALVGLADVADRRIGDYSLGMRQRVGIAGALLGDPPALIFDEPFNGLDIAGIIWLRTLLRELADDGRAVLVASHLLDEVRRNADRILVLRDGELIADDKLSGFLSDAVDLESAYLRTVGAAPPAAGPGTCGAP</sequence>
<comment type="caution">
    <text evidence="7">The sequence shown here is derived from an EMBL/GenBank/DDBJ whole genome shotgun (WGS) entry which is preliminary data.</text>
</comment>
<evidence type="ECO:0000313" key="7">
    <source>
        <dbReference type="EMBL" id="GAA3027334.1"/>
    </source>
</evidence>
<dbReference type="SMART" id="SM00382">
    <property type="entry name" value="AAA"/>
    <property type="match status" value="1"/>
</dbReference>
<dbReference type="SUPFAM" id="SSF52540">
    <property type="entry name" value="P-loop containing nucleoside triphosphate hydrolases"/>
    <property type="match status" value="1"/>
</dbReference>
<evidence type="ECO:0000256" key="5">
    <source>
        <dbReference type="SAM" id="MobiDB-lite"/>
    </source>
</evidence>